<dbReference type="CDD" id="cd02037">
    <property type="entry name" value="Mrp_NBP35"/>
    <property type="match status" value="1"/>
</dbReference>
<proteinExistence type="inferred from homology"/>
<feature type="domain" description="MIP18 family-like" evidence="6">
    <location>
        <begin position="3"/>
        <end position="74"/>
    </location>
</feature>
<evidence type="ECO:0000256" key="2">
    <source>
        <dbReference type="ARBA" id="ARBA00022741"/>
    </source>
</evidence>
<keyword evidence="4" id="KW-0408">Iron</keyword>
<protein>
    <recommendedName>
        <fullName evidence="6">MIP18 family-like domain-containing protein</fullName>
    </recommendedName>
</protein>
<dbReference type="GO" id="GO:0046872">
    <property type="term" value="F:metal ion binding"/>
    <property type="evidence" value="ECO:0007669"/>
    <property type="project" value="UniProtKB-KW"/>
</dbReference>
<evidence type="ECO:0000256" key="5">
    <source>
        <dbReference type="ARBA" id="ARBA00023014"/>
    </source>
</evidence>
<dbReference type="GO" id="GO:0005524">
    <property type="term" value="F:ATP binding"/>
    <property type="evidence" value="ECO:0007669"/>
    <property type="project" value="UniProtKB-KW"/>
</dbReference>
<dbReference type="FunFam" id="3.40.50.300:FF:001278">
    <property type="entry name" value="Iron-sulfur cluster carrier protein"/>
    <property type="match status" value="1"/>
</dbReference>
<sequence length="376" mass="40706">MNKDQILKLLKTVSYPGFTRDIVSFGIVEHIQVDKKNVNVILKVAAAEDKRKIILNAVRKALEDSGAFEKVNVTLVTKVSDQPSSGPDEGIQPNQSIAGVKYVIAVASGKGGVGKSTVAANIAAALCEKSIQVGLLDLDIYGPSLPIILGLKEQPKLTQERKLIPLEFRGMKVMSFGFLSGDDSPAIWRGPLVARMTEQFFRDVVWGELDYLVLDLPPGTGDVQLTLTQKIKISGAVIVTTPQDIALADVRKGANMFRKVQAPILGVIENMSGLRLEGKVLDSKGTPFTNGLIHVSGEESKSLNKKGEFNLLLDLFKTGGGAKESQRLGVPLLGTIPISREIMEATDAGVPIVFQKPNSFVSKIYREISERIMESV</sequence>
<evidence type="ECO:0000256" key="1">
    <source>
        <dbReference type="ARBA" id="ARBA00022723"/>
    </source>
</evidence>
<dbReference type="SUPFAM" id="SSF52540">
    <property type="entry name" value="P-loop containing nucleoside triphosphate hydrolases"/>
    <property type="match status" value="1"/>
</dbReference>
<evidence type="ECO:0000256" key="4">
    <source>
        <dbReference type="ARBA" id="ARBA00023004"/>
    </source>
</evidence>
<gene>
    <name evidence="7" type="ORF">METZ01_LOCUS50040</name>
</gene>
<dbReference type="GO" id="GO:0140663">
    <property type="term" value="F:ATP-dependent FeS chaperone activity"/>
    <property type="evidence" value="ECO:0007669"/>
    <property type="project" value="InterPro"/>
</dbReference>
<dbReference type="InterPro" id="IPR027417">
    <property type="entry name" value="P-loop_NTPase"/>
</dbReference>
<dbReference type="InterPro" id="IPR002744">
    <property type="entry name" value="MIP18-like"/>
</dbReference>
<evidence type="ECO:0000259" key="6">
    <source>
        <dbReference type="Pfam" id="PF01883"/>
    </source>
</evidence>
<keyword evidence="2" id="KW-0547">Nucleotide-binding</keyword>
<dbReference type="Pfam" id="PF01883">
    <property type="entry name" value="FeS_assembly_P"/>
    <property type="match status" value="1"/>
</dbReference>
<organism evidence="7">
    <name type="scientific">marine metagenome</name>
    <dbReference type="NCBI Taxonomy" id="408172"/>
    <lineage>
        <taxon>unclassified sequences</taxon>
        <taxon>metagenomes</taxon>
        <taxon>ecological metagenomes</taxon>
    </lineage>
</organism>
<evidence type="ECO:0000313" key="7">
    <source>
        <dbReference type="EMBL" id="SUZ97186.1"/>
    </source>
</evidence>
<dbReference type="Gene3D" id="3.30.300.130">
    <property type="entry name" value="Fe-S cluster assembly (FSCA)"/>
    <property type="match status" value="1"/>
</dbReference>
<dbReference type="GO" id="GO:0051539">
    <property type="term" value="F:4 iron, 4 sulfur cluster binding"/>
    <property type="evidence" value="ECO:0007669"/>
    <property type="project" value="TreeGrafter"/>
</dbReference>
<dbReference type="InterPro" id="IPR000808">
    <property type="entry name" value="Mrp-like_CS"/>
</dbReference>
<dbReference type="PANTHER" id="PTHR42961:SF2">
    <property type="entry name" value="IRON-SULFUR PROTEIN NUBPL"/>
    <property type="match status" value="1"/>
</dbReference>
<keyword evidence="3" id="KW-0067">ATP-binding</keyword>
<dbReference type="HAMAP" id="MF_02040">
    <property type="entry name" value="Mrp_NBP35"/>
    <property type="match status" value="1"/>
</dbReference>
<dbReference type="AlphaFoldDB" id="A0A381RZ85"/>
<keyword evidence="1" id="KW-0479">Metal-binding</keyword>
<dbReference type="InterPro" id="IPR033756">
    <property type="entry name" value="YlxH/NBP35"/>
</dbReference>
<dbReference type="InterPro" id="IPR044304">
    <property type="entry name" value="NUBPL-like"/>
</dbReference>
<evidence type="ECO:0000256" key="3">
    <source>
        <dbReference type="ARBA" id="ARBA00022840"/>
    </source>
</evidence>
<dbReference type="SUPFAM" id="SSF117916">
    <property type="entry name" value="Fe-S cluster assembly (FSCA) domain-like"/>
    <property type="match status" value="1"/>
</dbReference>
<name>A0A381RZ85_9ZZZZ</name>
<dbReference type="Gene3D" id="3.40.50.300">
    <property type="entry name" value="P-loop containing nucleotide triphosphate hydrolases"/>
    <property type="match status" value="1"/>
</dbReference>
<dbReference type="PROSITE" id="PS01215">
    <property type="entry name" value="MRP"/>
    <property type="match status" value="1"/>
</dbReference>
<dbReference type="InterPro" id="IPR019591">
    <property type="entry name" value="Mrp/NBP35_ATP-bd"/>
</dbReference>
<dbReference type="InterPro" id="IPR034904">
    <property type="entry name" value="FSCA_dom_sf"/>
</dbReference>
<keyword evidence="5" id="KW-0411">Iron-sulfur</keyword>
<dbReference type="PANTHER" id="PTHR42961">
    <property type="entry name" value="IRON-SULFUR PROTEIN NUBPL"/>
    <property type="match status" value="1"/>
</dbReference>
<dbReference type="EMBL" id="UINC01002485">
    <property type="protein sequence ID" value="SUZ97186.1"/>
    <property type="molecule type" value="Genomic_DNA"/>
</dbReference>
<reference evidence="7" key="1">
    <citation type="submission" date="2018-05" db="EMBL/GenBank/DDBJ databases">
        <authorList>
            <person name="Lanie J.A."/>
            <person name="Ng W.-L."/>
            <person name="Kazmierczak K.M."/>
            <person name="Andrzejewski T.M."/>
            <person name="Davidsen T.M."/>
            <person name="Wayne K.J."/>
            <person name="Tettelin H."/>
            <person name="Glass J.I."/>
            <person name="Rusch D."/>
            <person name="Podicherti R."/>
            <person name="Tsui H.-C.T."/>
            <person name="Winkler M.E."/>
        </authorList>
    </citation>
    <scope>NUCLEOTIDE SEQUENCE</scope>
</reference>
<dbReference type="GO" id="GO:0016226">
    <property type="term" value="P:iron-sulfur cluster assembly"/>
    <property type="evidence" value="ECO:0007669"/>
    <property type="project" value="InterPro"/>
</dbReference>
<dbReference type="Pfam" id="PF10609">
    <property type="entry name" value="ParA"/>
    <property type="match status" value="2"/>
</dbReference>
<accession>A0A381RZ85</accession>